<geneLocation type="mitochondrion" evidence="4"/>
<evidence type="ECO:0000313" key="4">
    <source>
        <dbReference type="EMBL" id="QQP21868.1"/>
    </source>
</evidence>
<dbReference type="SUPFAM" id="SSF143243">
    <property type="entry name" value="Nqo5-like"/>
    <property type="match status" value="1"/>
</dbReference>
<feature type="domain" description="NADH:ubiquinone oxidoreductase 30kDa subunit" evidence="3">
    <location>
        <begin position="34"/>
        <end position="152"/>
    </location>
</feature>
<accession>A0A7T8JJU7</accession>
<proteinExistence type="inferred from homology"/>
<evidence type="ECO:0000259" key="3">
    <source>
        <dbReference type="Pfam" id="PF00329"/>
    </source>
</evidence>
<dbReference type="HAMAP" id="MF_01357">
    <property type="entry name" value="NDH1_NuoC"/>
    <property type="match status" value="1"/>
</dbReference>
<dbReference type="AlphaFoldDB" id="A0A7T8JJU7"/>
<dbReference type="EMBL" id="MW122841">
    <property type="protein sequence ID" value="QQP21868.1"/>
    <property type="molecule type" value="Genomic_DNA"/>
</dbReference>
<dbReference type="InterPro" id="IPR001268">
    <property type="entry name" value="NADH_UbQ_OxRdtase_30kDa_su"/>
</dbReference>
<dbReference type="GO" id="GO:0016651">
    <property type="term" value="F:oxidoreductase activity, acting on NAD(P)H"/>
    <property type="evidence" value="ECO:0007669"/>
    <property type="project" value="InterPro"/>
</dbReference>
<gene>
    <name evidence="4" type="primary">nad9</name>
</gene>
<dbReference type="Pfam" id="PF00329">
    <property type="entry name" value="Complex1_30kDa"/>
    <property type="match status" value="1"/>
</dbReference>
<evidence type="ECO:0000256" key="1">
    <source>
        <dbReference type="ARBA" id="ARBA00007569"/>
    </source>
</evidence>
<sequence>MYNNKLLMKSLKNFSKLLPLKSFSVYNNEISIFVKIEYLEFIMMFLKLNTFSQYKILSSITGVDYIYNKFRFEISYDLLSLVYNNRIKVKIYTDELTGIYSCESVHSTANWYECEIWDLFGIFFINHSNLKRILTDYGFLGNPLKKDFPLSGFIEIKYNENKKKIISESLEFSQEYRTFNYLNPWD</sequence>
<reference evidence="4" key="1">
    <citation type="submission" date="2020-10" db="EMBL/GenBank/DDBJ databases">
        <title>Coscinodiscus wailesii mitochondrion complete genome.</title>
        <authorList>
            <person name="Huang H."/>
        </authorList>
    </citation>
    <scope>NUCLEOTIDE SEQUENCE</scope>
</reference>
<protein>
    <submittedName>
        <fullName evidence="4">NADH dehydrogenase subunit 3</fullName>
    </submittedName>
</protein>
<keyword evidence="4" id="KW-0496">Mitochondrion</keyword>
<name>A0A7T8JJU7_9STRA</name>
<dbReference type="GeneID" id="67145394"/>
<dbReference type="RefSeq" id="YP_010147307.1">
    <property type="nucleotide sequence ID" value="NC_057078.1"/>
</dbReference>
<dbReference type="PANTHER" id="PTHR10884:SF14">
    <property type="entry name" value="NADH DEHYDROGENASE [UBIQUINONE] IRON-SULFUR PROTEIN 3, MITOCHONDRIAL"/>
    <property type="match status" value="1"/>
</dbReference>
<dbReference type="InterPro" id="IPR037232">
    <property type="entry name" value="NADH_quin_OxRdtase_su_C/D-like"/>
</dbReference>
<dbReference type="InterPro" id="IPR010218">
    <property type="entry name" value="NADH_DH_suC"/>
</dbReference>
<comment type="similarity">
    <text evidence="1">Belongs to the complex I 30 kDa subunit family.</text>
</comment>
<keyword evidence="2" id="KW-0813">Transport</keyword>
<dbReference type="PANTHER" id="PTHR10884">
    <property type="entry name" value="NADH DEHYDROGENASE UBIQUINONE IRON-SULFUR PROTEIN 3"/>
    <property type="match status" value="1"/>
</dbReference>
<dbReference type="Gene3D" id="3.30.460.80">
    <property type="entry name" value="NADH:ubiquinone oxidoreductase, 30kDa subunit"/>
    <property type="match status" value="1"/>
</dbReference>
<dbReference type="GO" id="GO:0008137">
    <property type="term" value="F:NADH dehydrogenase (ubiquinone) activity"/>
    <property type="evidence" value="ECO:0007669"/>
    <property type="project" value="InterPro"/>
</dbReference>
<organism evidence="4">
    <name type="scientific">Coscinodiscus wailesii</name>
    <dbReference type="NCBI Taxonomy" id="671091"/>
    <lineage>
        <taxon>Eukaryota</taxon>
        <taxon>Sar</taxon>
        <taxon>Stramenopiles</taxon>
        <taxon>Ochrophyta</taxon>
        <taxon>Bacillariophyta</taxon>
        <taxon>Coscinodiscophyceae</taxon>
        <taxon>Coscinodiscophycidae</taxon>
        <taxon>Coscinodiscales</taxon>
        <taxon>Coscinodiscaceae</taxon>
        <taxon>Coscinodiscus</taxon>
    </lineage>
</organism>
<evidence type="ECO:0000256" key="2">
    <source>
        <dbReference type="ARBA" id="ARBA00022448"/>
    </source>
</evidence>